<gene>
    <name evidence="1" type="ORF">FHS23_003137</name>
</gene>
<dbReference type="AlphaFoldDB" id="A0A839S2U7"/>
<dbReference type="RefSeq" id="WP_183655364.1">
    <property type="nucleotide sequence ID" value="NZ_JACHWU010000003.1"/>
</dbReference>
<dbReference type="Proteomes" id="UP000550714">
    <property type="component" value="Unassembled WGS sequence"/>
</dbReference>
<keyword evidence="2" id="KW-1185">Reference proteome</keyword>
<accession>A0A839S2U7</accession>
<protein>
    <submittedName>
        <fullName evidence="1">Uncharacterized protein</fullName>
    </submittedName>
</protein>
<dbReference type="EMBL" id="JACHWU010000003">
    <property type="protein sequence ID" value="MBB3052108.1"/>
    <property type="molecule type" value="Genomic_DNA"/>
</dbReference>
<evidence type="ECO:0000313" key="1">
    <source>
        <dbReference type="EMBL" id="MBB3052108.1"/>
    </source>
</evidence>
<proteinExistence type="predicted"/>
<reference evidence="1 2" key="1">
    <citation type="submission" date="2020-08" db="EMBL/GenBank/DDBJ databases">
        <title>Genomic Encyclopedia of Type Strains, Phase III (KMG-III): the genomes of soil and plant-associated and newly described type strains.</title>
        <authorList>
            <person name="Whitman W."/>
        </authorList>
    </citation>
    <scope>NUCLEOTIDE SEQUENCE [LARGE SCALE GENOMIC DNA]</scope>
    <source>
        <strain evidence="1 2">CECT 8577</strain>
    </source>
</reference>
<organism evidence="1 2">
    <name type="scientific">Prauserella isguenensis</name>
    <dbReference type="NCBI Taxonomy" id="1470180"/>
    <lineage>
        <taxon>Bacteria</taxon>
        <taxon>Bacillati</taxon>
        <taxon>Actinomycetota</taxon>
        <taxon>Actinomycetes</taxon>
        <taxon>Pseudonocardiales</taxon>
        <taxon>Pseudonocardiaceae</taxon>
        <taxon>Prauserella</taxon>
    </lineage>
</organism>
<sequence length="50" mass="5824">MKIKTFYSSSPEKLDRKANEFMADPTVEVLDVQISSNVFLAWVLIRYKLT</sequence>
<evidence type="ECO:0000313" key="2">
    <source>
        <dbReference type="Proteomes" id="UP000550714"/>
    </source>
</evidence>
<comment type="caution">
    <text evidence="1">The sequence shown here is derived from an EMBL/GenBank/DDBJ whole genome shotgun (WGS) entry which is preliminary data.</text>
</comment>
<name>A0A839S2U7_9PSEU</name>